<proteinExistence type="predicted"/>
<dbReference type="EMBL" id="KN833751">
    <property type="protein sequence ID" value="KIK21478.1"/>
    <property type="molecule type" value="Genomic_DNA"/>
</dbReference>
<keyword evidence="2" id="KW-1185">Reference proteome</keyword>
<reference evidence="2" key="2">
    <citation type="submission" date="2015-01" db="EMBL/GenBank/DDBJ databases">
        <title>Evolutionary Origins and Diversification of the Mycorrhizal Mutualists.</title>
        <authorList>
            <consortium name="DOE Joint Genome Institute"/>
            <consortium name="Mycorrhizal Genomics Consortium"/>
            <person name="Kohler A."/>
            <person name="Kuo A."/>
            <person name="Nagy L.G."/>
            <person name="Floudas D."/>
            <person name="Copeland A."/>
            <person name="Barry K.W."/>
            <person name="Cichocki N."/>
            <person name="Veneault-Fourrey C."/>
            <person name="LaButti K."/>
            <person name="Lindquist E.A."/>
            <person name="Lipzen A."/>
            <person name="Lundell T."/>
            <person name="Morin E."/>
            <person name="Murat C."/>
            <person name="Riley R."/>
            <person name="Ohm R."/>
            <person name="Sun H."/>
            <person name="Tunlid A."/>
            <person name="Henrissat B."/>
            <person name="Grigoriev I.V."/>
            <person name="Hibbett D.S."/>
            <person name="Martin F."/>
        </authorList>
    </citation>
    <scope>NUCLEOTIDE SEQUENCE [LARGE SCALE GENOMIC DNA]</scope>
    <source>
        <strain evidence="2">441</strain>
    </source>
</reference>
<dbReference type="HOGENOM" id="CLU_2801050_0_0_1"/>
<organism evidence="1 2">
    <name type="scientific">Pisolithus microcarpus 441</name>
    <dbReference type="NCBI Taxonomy" id="765257"/>
    <lineage>
        <taxon>Eukaryota</taxon>
        <taxon>Fungi</taxon>
        <taxon>Dikarya</taxon>
        <taxon>Basidiomycota</taxon>
        <taxon>Agaricomycotina</taxon>
        <taxon>Agaricomycetes</taxon>
        <taxon>Agaricomycetidae</taxon>
        <taxon>Boletales</taxon>
        <taxon>Sclerodermatineae</taxon>
        <taxon>Pisolithaceae</taxon>
        <taxon>Pisolithus</taxon>
    </lineage>
</organism>
<protein>
    <submittedName>
        <fullName evidence="1">Uncharacterized protein</fullName>
    </submittedName>
</protein>
<sequence>MSSFKRLRHRYCTHVWHSGRQCSLHIIKGRECFPVSRRVIFLEIWKFNFELVRPTDMRSTKVLRELALS</sequence>
<dbReference type="AlphaFoldDB" id="A0A0C9ZNZ4"/>
<evidence type="ECO:0000313" key="2">
    <source>
        <dbReference type="Proteomes" id="UP000054018"/>
    </source>
</evidence>
<dbReference type="Proteomes" id="UP000054018">
    <property type="component" value="Unassembled WGS sequence"/>
</dbReference>
<gene>
    <name evidence="1" type="ORF">PISMIDRAFT_681159</name>
</gene>
<feature type="non-terminal residue" evidence="1">
    <location>
        <position position="69"/>
    </location>
</feature>
<reference evidence="1 2" key="1">
    <citation type="submission" date="2014-04" db="EMBL/GenBank/DDBJ databases">
        <authorList>
            <consortium name="DOE Joint Genome Institute"/>
            <person name="Kuo A."/>
            <person name="Kohler A."/>
            <person name="Costa M.D."/>
            <person name="Nagy L.G."/>
            <person name="Floudas D."/>
            <person name="Copeland A."/>
            <person name="Barry K.W."/>
            <person name="Cichocki N."/>
            <person name="Veneault-Fourrey C."/>
            <person name="LaButti K."/>
            <person name="Lindquist E.A."/>
            <person name="Lipzen A."/>
            <person name="Lundell T."/>
            <person name="Morin E."/>
            <person name="Murat C."/>
            <person name="Sun H."/>
            <person name="Tunlid A."/>
            <person name="Henrissat B."/>
            <person name="Grigoriev I.V."/>
            <person name="Hibbett D.S."/>
            <person name="Martin F."/>
            <person name="Nordberg H.P."/>
            <person name="Cantor M.N."/>
            <person name="Hua S.X."/>
        </authorList>
    </citation>
    <scope>NUCLEOTIDE SEQUENCE [LARGE SCALE GENOMIC DNA]</scope>
    <source>
        <strain evidence="1 2">441</strain>
    </source>
</reference>
<name>A0A0C9ZNZ4_9AGAM</name>
<accession>A0A0C9ZNZ4</accession>
<evidence type="ECO:0000313" key="1">
    <source>
        <dbReference type="EMBL" id="KIK21478.1"/>
    </source>
</evidence>